<dbReference type="GO" id="GO:0005524">
    <property type="term" value="F:ATP binding"/>
    <property type="evidence" value="ECO:0007669"/>
    <property type="project" value="UniProtKB-KW"/>
</dbReference>
<keyword evidence="5" id="KW-0597">Phosphoprotein</keyword>
<proteinExistence type="predicted"/>
<feature type="transmembrane region" description="Helical" evidence="11">
    <location>
        <begin position="7"/>
        <end position="29"/>
    </location>
</feature>
<feature type="domain" description="Histidine kinase" evidence="12">
    <location>
        <begin position="94"/>
        <end position="300"/>
    </location>
</feature>
<keyword evidence="14" id="KW-1185">Reference proteome</keyword>
<dbReference type="EC" id="2.7.13.3" evidence="3"/>
<dbReference type="PROSITE" id="PS50109">
    <property type="entry name" value="HIS_KIN"/>
    <property type="match status" value="1"/>
</dbReference>
<protein>
    <recommendedName>
        <fullName evidence="3">histidine kinase</fullName>
        <ecNumber evidence="3">2.7.13.3</ecNumber>
    </recommendedName>
</protein>
<dbReference type="CDD" id="cd00075">
    <property type="entry name" value="HATPase"/>
    <property type="match status" value="1"/>
</dbReference>
<dbReference type="InterPro" id="IPR050980">
    <property type="entry name" value="2C_sensor_his_kinase"/>
</dbReference>
<dbReference type="RefSeq" id="WP_379740221.1">
    <property type="nucleotide sequence ID" value="NZ_JBHSVN010000001.1"/>
</dbReference>
<evidence type="ECO:0000256" key="9">
    <source>
        <dbReference type="ARBA" id="ARBA00022840"/>
    </source>
</evidence>
<evidence type="ECO:0000313" key="14">
    <source>
        <dbReference type="Proteomes" id="UP001596296"/>
    </source>
</evidence>
<name>A0ABD5UV02_9EURY</name>
<dbReference type="PANTHER" id="PTHR44936:SF10">
    <property type="entry name" value="SENSOR PROTEIN RSTB"/>
    <property type="match status" value="1"/>
</dbReference>
<comment type="subcellular location">
    <subcellularLocation>
        <location evidence="2">Cell membrane</location>
        <topology evidence="2">Multi-pass membrane protein</topology>
    </subcellularLocation>
</comment>
<dbReference type="InterPro" id="IPR004358">
    <property type="entry name" value="Sig_transdc_His_kin-like_C"/>
</dbReference>
<dbReference type="InterPro" id="IPR036097">
    <property type="entry name" value="HisK_dim/P_sf"/>
</dbReference>
<keyword evidence="6" id="KW-0808">Transferase</keyword>
<accession>A0ABD5UV02</accession>
<evidence type="ECO:0000256" key="1">
    <source>
        <dbReference type="ARBA" id="ARBA00000085"/>
    </source>
</evidence>
<evidence type="ECO:0000256" key="7">
    <source>
        <dbReference type="ARBA" id="ARBA00022741"/>
    </source>
</evidence>
<evidence type="ECO:0000256" key="2">
    <source>
        <dbReference type="ARBA" id="ARBA00004651"/>
    </source>
</evidence>
<dbReference type="Gene3D" id="1.10.287.130">
    <property type="match status" value="1"/>
</dbReference>
<evidence type="ECO:0000256" key="8">
    <source>
        <dbReference type="ARBA" id="ARBA00022777"/>
    </source>
</evidence>
<dbReference type="Gene3D" id="3.30.565.10">
    <property type="entry name" value="Histidine kinase-like ATPase, C-terminal domain"/>
    <property type="match status" value="1"/>
</dbReference>
<keyword evidence="11" id="KW-0812">Transmembrane</keyword>
<evidence type="ECO:0000256" key="10">
    <source>
        <dbReference type="SAM" id="MobiDB-lite"/>
    </source>
</evidence>
<evidence type="ECO:0000256" key="5">
    <source>
        <dbReference type="ARBA" id="ARBA00022553"/>
    </source>
</evidence>
<keyword evidence="4" id="KW-1003">Cell membrane</keyword>
<dbReference type="InterPro" id="IPR036890">
    <property type="entry name" value="HATPase_C_sf"/>
</dbReference>
<dbReference type="InterPro" id="IPR003661">
    <property type="entry name" value="HisK_dim/P_dom"/>
</dbReference>
<dbReference type="InterPro" id="IPR003594">
    <property type="entry name" value="HATPase_dom"/>
</dbReference>
<dbReference type="PRINTS" id="PR00344">
    <property type="entry name" value="BCTRLSENSOR"/>
</dbReference>
<comment type="caution">
    <text evidence="13">The sequence shown here is derived from an EMBL/GenBank/DDBJ whole genome shotgun (WGS) entry which is preliminary data.</text>
</comment>
<evidence type="ECO:0000256" key="4">
    <source>
        <dbReference type="ARBA" id="ARBA00022475"/>
    </source>
</evidence>
<keyword evidence="11" id="KW-0472">Membrane</keyword>
<evidence type="ECO:0000259" key="12">
    <source>
        <dbReference type="PROSITE" id="PS50109"/>
    </source>
</evidence>
<evidence type="ECO:0000256" key="3">
    <source>
        <dbReference type="ARBA" id="ARBA00012438"/>
    </source>
</evidence>
<dbReference type="GO" id="GO:0005886">
    <property type="term" value="C:plasma membrane"/>
    <property type="evidence" value="ECO:0007669"/>
    <property type="project" value="UniProtKB-SubCell"/>
</dbReference>
<dbReference type="Pfam" id="PF00512">
    <property type="entry name" value="HisKA"/>
    <property type="match status" value="1"/>
</dbReference>
<gene>
    <name evidence="13" type="ORF">ACFQE9_03210</name>
</gene>
<dbReference type="Pfam" id="PF02518">
    <property type="entry name" value="HATPase_c"/>
    <property type="match status" value="1"/>
</dbReference>
<comment type="catalytic activity">
    <reaction evidence="1">
        <text>ATP + protein L-histidine = ADP + protein N-phospho-L-histidine.</text>
        <dbReference type="EC" id="2.7.13.3"/>
    </reaction>
</comment>
<dbReference type="SUPFAM" id="SSF55874">
    <property type="entry name" value="ATPase domain of HSP90 chaperone/DNA topoisomerase II/histidine kinase"/>
    <property type="match status" value="1"/>
</dbReference>
<feature type="transmembrane region" description="Helical" evidence="11">
    <location>
        <begin position="49"/>
        <end position="68"/>
    </location>
</feature>
<dbReference type="GO" id="GO:0004673">
    <property type="term" value="F:protein histidine kinase activity"/>
    <property type="evidence" value="ECO:0007669"/>
    <property type="project" value="UniProtKB-EC"/>
</dbReference>
<dbReference type="SUPFAM" id="SSF47384">
    <property type="entry name" value="Homodimeric domain of signal transducing histidine kinase"/>
    <property type="match status" value="1"/>
</dbReference>
<sequence length="319" mass="35264">MRSLRRFFAGAPFNVAAAYGLFGVVWIVVTDRLVAAFAETSMQAARVQTVKGWIFVGLSSIVVYGLVLSGQRDLQATNERLNTALQQINILHRILRHNLRNSCNVIQGNAELLSGELSGEPEEYAETIAAQNERLVELSEKSKRLRDVVFEDSPPRRHVDLVSLIDDRLAALREANPNATVEADLPDRLEVETDPRIGDALDELLENALEHNDADRPTVRVEVRSAGSGKVVIDVADDGPGIPEIERQVLEKGFEAPLFHSQGLGLWIARTLVVHMGGTFRIVDNEPRGSVVRLTLPPAPERGRSRPRSCPRPPRTQKA</sequence>
<keyword evidence="7" id="KW-0547">Nucleotide-binding</keyword>
<keyword evidence="9" id="KW-0067">ATP-binding</keyword>
<evidence type="ECO:0000313" key="13">
    <source>
        <dbReference type="EMBL" id="MFC6891628.1"/>
    </source>
</evidence>
<evidence type="ECO:0000256" key="6">
    <source>
        <dbReference type="ARBA" id="ARBA00022679"/>
    </source>
</evidence>
<dbReference type="CDD" id="cd00082">
    <property type="entry name" value="HisKA"/>
    <property type="match status" value="1"/>
</dbReference>
<feature type="compositionally biased region" description="Basic residues" evidence="10">
    <location>
        <begin position="305"/>
        <end position="319"/>
    </location>
</feature>
<dbReference type="SMART" id="SM00387">
    <property type="entry name" value="HATPase_c"/>
    <property type="match status" value="1"/>
</dbReference>
<dbReference type="Proteomes" id="UP001596296">
    <property type="component" value="Unassembled WGS sequence"/>
</dbReference>
<feature type="region of interest" description="Disordered" evidence="10">
    <location>
        <begin position="294"/>
        <end position="319"/>
    </location>
</feature>
<dbReference type="EMBL" id="JBHSXL010000003">
    <property type="protein sequence ID" value="MFC6891628.1"/>
    <property type="molecule type" value="Genomic_DNA"/>
</dbReference>
<evidence type="ECO:0000256" key="11">
    <source>
        <dbReference type="SAM" id="Phobius"/>
    </source>
</evidence>
<keyword evidence="8 13" id="KW-0418">Kinase</keyword>
<keyword evidence="11" id="KW-1133">Transmembrane helix</keyword>
<dbReference type="PANTHER" id="PTHR44936">
    <property type="entry name" value="SENSOR PROTEIN CREC"/>
    <property type="match status" value="1"/>
</dbReference>
<reference evidence="13 14" key="1">
    <citation type="journal article" date="2019" name="Int. J. Syst. Evol. Microbiol.">
        <title>The Global Catalogue of Microorganisms (GCM) 10K type strain sequencing project: providing services to taxonomists for standard genome sequencing and annotation.</title>
        <authorList>
            <consortium name="The Broad Institute Genomics Platform"/>
            <consortium name="The Broad Institute Genome Sequencing Center for Infectious Disease"/>
            <person name="Wu L."/>
            <person name="Ma J."/>
        </authorList>
    </citation>
    <scope>NUCLEOTIDE SEQUENCE [LARGE SCALE GENOMIC DNA]</scope>
    <source>
        <strain evidence="13 14">SKJ47</strain>
    </source>
</reference>
<dbReference type="InterPro" id="IPR005467">
    <property type="entry name" value="His_kinase_dom"/>
</dbReference>
<organism evidence="13 14">
    <name type="scientific">Halopenitus salinus</name>
    <dbReference type="NCBI Taxonomy" id="1198295"/>
    <lineage>
        <taxon>Archaea</taxon>
        <taxon>Methanobacteriati</taxon>
        <taxon>Methanobacteriota</taxon>
        <taxon>Stenosarchaea group</taxon>
        <taxon>Halobacteria</taxon>
        <taxon>Halobacteriales</taxon>
        <taxon>Haloferacaceae</taxon>
        <taxon>Halopenitus</taxon>
    </lineage>
</organism>
<dbReference type="AlphaFoldDB" id="A0ABD5UV02"/>